<dbReference type="CDD" id="cd02801">
    <property type="entry name" value="DUS_like_FMN"/>
    <property type="match status" value="1"/>
</dbReference>
<dbReference type="PANTHER" id="PTHR45846">
    <property type="entry name" value="TRNA-DIHYDROURIDINE(47) SYNTHASE [NAD(P)(+)]-LIKE"/>
    <property type="match status" value="1"/>
</dbReference>
<sequence>NNSIRLADSDPREQPLSVQLFGSDPEIMAESALLLRASGCCAIDINMGCPMHKITANGEGSALLTNPALVENIVSAVADASGLPVTVKIRRGFETGKECCVEAALAAEAGGAAAVTVHGRFRDEYYSGTSNLASIASVKQAVKIPVIGNGDICSAGTALKMFEETGCDAIMVGRAALGRPWIFYELLSQSEAPQAEPSLILEIIKRHIEYAVSFKGEQAGIRELRKHLAWYTKGRRGAAAVREQIFGTETLGEALDLMENYFSASAPSR</sequence>
<evidence type="ECO:0000313" key="9">
    <source>
        <dbReference type="Proteomes" id="UP000824089"/>
    </source>
</evidence>
<dbReference type="PANTHER" id="PTHR45846:SF1">
    <property type="entry name" value="TRNA-DIHYDROURIDINE(47) SYNTHASE [NAD(P)(+)]-LIKE"/>
    <property type="match status" value="1"/>
</dbReference>
<dbReference type="InterPro" id="IPR024036">
    <property type="entry name" value="tRNA-dHydroUridine_Synthase_C"/>
</dbReference>
<evidence type="ECO:0000313" key="8">
    <source>
        <dbReference type="EMBL" id="HIU30075.1"/>
    </source>
</evidence>
<gene>
    <name evidence="8" type="ORF">IAD50_07260</name>
</gene>
<evidence type="ECO:0000256" key="5">
    <source>
        <dbReference type="ARBA" id="ARBA00022857"/>
    </source>
</evidence>
<dbReference type="GO" id="GO:0050660">
    <property type="term" value="F:flavin adenine dinucleotide binding"/>
    <property type="evidence" value="ECO:0007669"/>
    <property type="project" value="InterPro"/>
</dbReference>
<dbReference type="InterPro" id="IPR013785">
    <property type="entry name" value="Aldolase_TIM"/>
</dbReference>
<evidence type="ECO:0000259" key="7">
    <source>
        <dbReference type="Pfam" id="PF01207"/>
    </source>
</evidence>
<evidence type="ECO:0000256" key="4">
    <source>
        <dbReference type="ARBA" id="ARBA00022694"/>
    </source>
</evidence>
<dbReference type="Gene3D" id="3.20.20.70">
    <property type="entry name" value="Aldolase class I"/>
    <property type="match status" value="1"/>
</dbReference>
<keyword evidence="6" id="KW-0560">Oxidoreductase</keyword>
<evidence type="ECO:0000256" key="3">
    <source>
        <dbReference type="ARBA" id="ARBA00022643"/>
    </source>
</evidence>
<dbReference type="InterPro" id="IPR018517">
    <property type="entry name" value="tRNA_hU_synthase_CS"/>
</dbReference>
<protein>
    <submittedName>
        <fullName evidence="8">tRNA-dihydrouridine synthase</fullName>
    </submittedName>
</protein>
<evidence type="ECO:0000256" key="2">
    <source>
        <dbReference type="ARBA" id="ARBA00022630"/>
    </source>
</evidence>
<accession>A0A9D1IAQ9</accession>
<evidence type="ECO:0000256" key="1">
    <source>
        <dbReference type="ARBA" id="ARBA00001917"/>
    </source>
</evidence>
<dbReference type="Proteomes" id="UP000824089">
    <property type="component" value="Unassembled WGS sequence"/>
</dbReference>
<proteinExistence type="predicted"/>
<reference evidence="8" key="1">
    <citation type="submission" date="2020-10" db="EMBL/GenBank/DDBJ databases">
        <authorList>
            <person name="Gilroy R."/>
        </authorList>
    </citation>
    <scope>NUCLEOTIDE SEQUENCE</scope>
    <source>
        <strain evidence="8">CHK195-4489</strain>
    </source>
</reference>
<dbReference type="EMBL" id="DVMM01000153">
    <property type="protein sequence ID" value="HIU30075.1"/>
    <property type="molecule type" value="Genomic_DNA"/>
</dbReference>
<keyword evidence="3" id="KW-0288">FMN</keyword>
<comment type="cofactor">
    <cofactor evidence="1">
        <name>FMN</name>
        <dbReference type="ChEBI" id="CHEBI:58210"/>
    </cofactor>
</comment>
<keyword evidence="5" id="KW-0521">NADP</keyword>
<keyword evidence="2" id="KW-0285">Flavoprotein</keyword>
<organism evidence="8 9">
    <name type="scientific">Candidatus Egerieisoma faecipullorum</name>
    <dbReference type="NCBI Taxonomy" id="2840963"/>
    <lineage>
        <taxon>Bacteria</taxon>
        <taxon>Bacillati</taxon>
        <taxon>Bacillota</taxon>
        <taxon>Clostridia</taxon>
        <taxon>Eubacteriales</taxon>
        <taxon>Clostridiaceae</taxon>
        <taxon>Clostridiaceae incertae sedis</taxon>
        <taxon>Candidatus Egerieisoma</taxon>
    </lineage>
</organism>
<feature type="non-terminal residue" evidence="8">
    <location>
        <position position="1"/>
    </location>
</feature>
<evidence type="ECO:0000256" key="6">
    <source>
        <dbReference type="ARBA" id="ARBA00023002"/>
    </source>
</evidence>
<dbReference type="PROSITE" id="PS01136">
    <property type="entry name" value="UPF0034"/>
    <property type="match status" value="1"/>
</dbReference>
<dbReference type="Pfam" id="PF01207">
    <property type="entry name" value="Dus"/>
    <property type="match status" value="1"/>
</dbReference>
<comment type="caution">
    <text evidence="8">The sequence shown here is derived from an EMBL/GenBank/DDBJ whole genome shotgun (WGS) entry which is preliminary data.</text>
</comment>
<dbReference type="InterPro" id="IPR035587">
    <property type="entry name" value="DUS-like_FMN-bd"/>
</dbReference>
<reference evidence="8" key="2">
    <citation type="journal article" date="2021" name="PeerJ">
        <title>Extensive microbial diversity within the chicken gut microbiome revealed by metagenomics and culture.</title>
        <authorList>
            <person name="Gilroy R."/>
            <person name="Ravi A."/>
            <person name="Getino M."/>
            <person name="Pursley I."/>
            <person name="Horton D.L."/>
            <person name="Alikhan N.F."/>
            <person name="Baker D."/>
            <person name="Gharbi K."/>
            <person name="Hall N."/>
            <person name="Watson M."/>
            <person name="Adriaenssens E.M."/>
            <person name="Foster-Nyarko E."/>
            <person name="Jarju S."/>
            <person name="Secka A."/>
            <person name="Antonio M."/>
            <person name="Oren A."/>
            <person name="Chaudhuri R.R."/>
            <person name="La Ragione R."/>
            <person name="Hildebrand F."/>
            <person name="Pallen M.J."/>
        </authorList>
    </citation>
    <scope>NUCLEOTIDE SEQUENCE</scope>
    <source>
        <strain evidence="8">CHK195-4489</strain>
    </source>
</reference>
<dbReference type="GO" id="GO:0003723">
    <property type="term" value="F:RNA binding"/>
    <property type="evidence" value="ECO:0007669"/>
    <property type="project" value="TreeGrafter"/>
</dbReference>
<dbReference type="AlphaFoldDB" id="A0A9D1IAQ9"/>
<feature type="domain" description="DUS-like FMN-binding" evidence="7">
    <location>
        <begin position="6"/>
        <end position="259"/>
    </location>
</feature>
<dbReference type="Gene3D" id="1.10.1200.80">
    <property type="entry name" value="Putative flavin oxidoreducatase, domain 2"/>
    <property type="match status" value="1"/>
</dbReference>
<keyword evidence="4" id="KW-0819">tRNA processing</keyword>
<name>A0A9D1IAQ9_9CLOT</name>
<dbReference type="SUPFAM" id="SSF51395">
    <property type="entry name" value="FMN-linked oxidoreductases"/>
    <property type="match status" value="1"/>
</dbReference>
<dbReference type="GO" id="GO:0017150">
    <property type="term" value="F:tRNA dihydrouridine synthase activity"/>
    <property type="evidence" value="ECO:0007669"/>
    <property type="project" value="InterPro"/>
</dbReference>